<organism evidence="6 7">
    <name type="scientific">Treponema peruense</name>
    <dbReference type="NCBI Taxonomy" id="2787628"/>
    <lineage>
        <taxon>Bacteria</taxon>
        <taxon>Pseudomonadati</taxon>
        <taxon>Spirochaetota</taxon>
        <taxon>Spirochaetia</taxon>
        <taxon>Spirochaetales</taxon>
        <taxon>Treponemataceae</taxon>
        <taxon>Treponema</taxon>
    </lineage>
</organism>
<dbReference type="InterPro" id="IPR027417">
    <property type="entry name" value="P-loop_NTPase"/>
</dbReference>
<evidence type="ECO:0000259" key="5">
    <source>
        <dbReference type="Pfam" id="PF17863"/>
    </source>
</evidence>
<dbReference type="Pfam" id="PF17863">
    <property type="entry name" value="AAA_lid_2"/>
    <property type="match status" value="1"/>
</dbReference>
<sequence length="339" mass="36768">MNRIITKAEIDECAEYVKICRTEVAKRVVGQSEAVDGILAALIAGGHVLLEGVPGLAKTLAVRTFADVSGLEFKRIQFTPDLLPADVSGTLIYEPGSGRFNVRKGPVFANLVLADEINRAPAKVQSALLEAMAEHQVTIGETTYNLPNPFFVLATQNPIEQEGTYNLPEAELDRFLMKIVLSYPSPEEEISIVRSNGCAADIPVRKVFSADSLEKCRSAVDAVTADDKILAYIVSIVNVTRPESEKRDVKKLSVSAAVRKNDIQHYISFGASPRAGIALLKCARVQALFAGRSFVLPEDVQAVATRVLRHRLVLNYEASADGVGADELIAKIIDLMPVP</sequence>
<dbReference type="FunFam" id="3.40.50.300:FF:000640">
    <property type="entry name" value="MoxR family ATPase"/>
    <property type="match status" value="1"/>
</dbReference>
<keyword evidence="7" id="KW-1185">Reference proteome</keyword>
<protein>
    <submittedName>
        <fullName evidence="6">AAA family ATPase</fullName>
    </submittedName>
</protein>
<dbReference type="KEGG" id="tper:IWA51_02400"/>
<dbReference type="AlphaFoldDB" id="A0A7T3REE2"/>
<evidence type="ECO:0000313" key="6">
    <source>
        <dbReference type="EMBL" id="QQA01487.1"/>
    </source>
</evidence>
<dbReference type="InterPro" id="IPR041628">
    <property type="entry name" value="ChlI/MoxR_AAA_lid"/>
</dbReference>
<dbReference type="GO" id="GO:0005524">
    <property type="term" value="F:ATP binding"/>
    <property type="evidence" value="ECO:0007669"/>
    <property type="project" value="UniProtKB-KW"/>
</dbReference>
<dbReference type="InterPro" id="IPR011703">
    <property type="entry name" value="ATPase_AAA-3"/>
</dbReference>
<dbReference type="Gene3D" id="3.40.50.300">
    <property type="entry name" value="P-loop containing nucleotide triphosphate hydrolases"/>
    <property type="match status" value="1"/>
</dbReference>
<dbReference type="RefSeq" id="WP_198443011.1">
    <property type="nucleotide sequence ID" value="NZ_CBCSHE010000010.1"/>
</dbReference>
<evidence type="ECO:0000256" key="3">
    <source>
        <dbReference type="ARBA" id="ARBA00061607"/>
    </source>
</evidence>
<dbReference type="GO" id="GO:0016887">
    <property type="term" value="F:ATP hydrolysis activity"/>
    <property type="evidence" value="ECO:0007669"/>
    <property type="project" value="InterPro"/>
</dbReference>
<keyword evidence="1" id="KW-0547">Nucleotide-binding</keyword>
<dbReference type="Pfam" id="PF07726">
    <property type="entry name" value="AAA_3"/>
    <property type="match status" value="1"/>
</dbReference>
<feature type="domain" description="ATPase AAA-3" evidence="4">
    <location>
        <begin position="47"/>
        <end position="177"/>
    </location>
</feature>
<gene>
    <name evidence="6" type="ORF">IWA51_02400</name>
</gene>
<comment type="similarity">
    <text evidence="3">Belongs to the MoxR family.</text>
</comment>
<dbReference type="InterPro" id="IPR050764">
    <property type="entry name" value="CbbQ/NirQ/NorQ/GpvN"/>
</dbReference>
<keyword evidence="2" id="KW-0067">ATP-binding</keyword>
<name>A0A7T3REE2_9SPIR</name>
<dbReference type="Gene3D" id="1.10.8.80">
    <property type="entry name" value="Magnesium chelatase subunit I, C-Terminal domain"/>
    <property type="match status" value="1"/>
</dbReference>
<evidence type="ECO:0000259" key="4">
    <source>
        <dbReference type="Pfam" id="PF07726"/>
    </source>
</evidence>
<dbReference type="SUPFAM" id="SSF52540">
    <property type="entry name" value="P-loop containing nucleoside triphosphate hydrolases"/>
    <property type="match status" value="1"/>
</dbReference>
<evidence type="ECO:0000256" key="1">
    <source>
        <dbReference type="ARBA" id="ARBA00022741"/>
    </source>
</evidence>
<dbReference type="PIRSF" id="PIRSF002849">
    <property type="entry name" value="AAA_ATPase_chaperone_MoxR_prd"/>
    <property type="match status" value="1"/>
</dbReference>
<reference evidence="6 7" key="1">
    <citation type="submission" date="2020-11" db="EMBL/GenBank/DDBJ databases">
        <title>Treponema Peruensis nv. sp., first commensal Treponema isolated from human feces.</title>
        <authorList>
            <person name="Belkhou C."/>
            <person name="Raes J."/>
        </authorList>
    </citation>
    <scope>NUCLEOTIDE SEQUENCE [LARGE SCALE GENOMIC DNA]</scope>
    <source>
        <strain evidence="6 7">RCC2812</strain>
    </source>
</reference>
<dbReference type="PANTHER" id="PTHR42759:SF1">
    <property type="entry name" value="MAGNESIUM-CHELATASE SUBUNIT CHLD"/>
    <property type="match status" value="1"/>
</dbReference>
<dbReference type="PANTHER" id="PTHR42759">
    <property type="entry name" value="MOXR FAMILY PROTEIN"/>
    <property type="match status" value="1"/>
</dbReference>
<dbReference type="EMBL" id="CP064936">
    <property type="protein sequence ID" value="QQA01487.1"/>
    <property type="molecule type" value="Genomic_DNA"/>
</dbReference>
<evidence type="ECO:0000313" key="7">
    <source>
        <dbReference type="Proteomes" id="UP000595224"/>
    </source>
</evidence>
<dbReference type="Proteomes" id="UP000595224">
    <property type="component" value="Chromosome"/>
</dbReference>
<feature type="domain" description="ChlI/MoxR AAA lid" evidence="5">
    <location>
        <begin position="263"/>
        <end position="332"/>
    </location>
</feature>
<proteinExistence type="inferred from homology"/>
<evidence type="ECO:0000256" key="2">
    <source>
        <dbReference type="ARBA" id="ARBA00022840"/>
    </source>
</evidence>
<accession>A0A7T3REE2</accession>